<dbReference type="SUPFAM" id="SSF52540">
    <property type="entry name" value="P-loop containing nucleoside triphosphate hydrolases"/>
    <property type="match status" value="1"/>
</dbReference>
<evidence type="ECO:0000313" key="8">
    <source>
        <dbReference type="Proteomes" id="UP001462640"/>
    </source>
</evidence>
<protein>
    <submittedName>
        <fullName evidence="7">ABC transporter ATP-binding protein</fullName>
    </submittedName>
</protein>
<comment type="caution">
    <text evidence="7">The sequence shown here is derived from an EMBL/GenBank/DDBJ whole genome shotgun (WGS) entry which is preliminary data.</text>
</comment>
<comment type="similarity">
    <text evidence="1">Belongs to the ABC transporter superfamily.</text>
</comment>
<dbReference type="PROSITE" id="PS50893">
    <property type="entry name" value="ABC_TRANSPORTER_2"/>
    <property type="match status" value="1"/>
</dbReference>
<evidence type="ECO:0000313" key="7">
    <source>
        <dbReference type="EMBL" id="MEO3715102.1"/>
    </source>
</evidence>
<feature type="domain" description="ABC transporter" evidence="6">
    <location>
        <begin position="9"/>
        <end position="230"/>
    </location>
</feature>
<name>A0ABV0GJ44_9BURK</name>
<sequence length="230" mass="24757">MDEALTPVVELRQVRKSFNVGLPTEVEVLHGIDLRLMPGQFSAVMGPSGSGKSTLLNIVGLLDRPTQGQLLIQGQETTAMDDAALTRLRGHTIGFVFQYHHLIGAFSALENVMLPMVGLKGFPDATLEQRALGLLESVGLSPWKDTPAARLSGGQQQRVAVARALAMQPALLLADEPTGNLDSKSADAVFELLRQVNRDHGTAVLFVTHNPDLARRCDTTLMVVDGLMQG</sequence>
<dbReference type="GO" id="GO:0005524">
    <property type="term" value="F:ATP binding"/>
    <property type="evidence" value="ECO:0007669"/>
    <property type="project" value="UniProtKB-KW"/>
</dbReference>
<evidence type="ECO:0000256" key="2">
    <source>
        <dbReference type="ARBA" id="ARBA00022448"/>
    </source>
</evidence>
<evidence type="ECO:0000256" key="3">
    <source>
        <dbReference type="ARBA" id="ARBA00022475"/>
    </source>
</evidence>
<dbReference type="InterPro" id="IPR003593">
    <property type="entry name" value="AAA+_ATPase"/>
</dbReference>
<reference evidence="7 8" key="1">
    <citation type="submission" date="2024-05" db="EMBL/GenBank/DDBJ databases">
        <title>Roseateles sp. 2.12 16S ribosomal RNA gene Genome sequencing and assembly.</title>
        <authorList>
            <person name="Woo H."/>
        </authorList>
    </citation>
    <scope>NUCLEOTIDE SEQUENCE [LARGE SCALE GENOMIC DNA]</scope>
    <source>
        <strain evidence="7 8">2.12</strain>
    </source>
</reference>
<dbReference type="Pfam" id="PF00005">
    <property type="entry name" value="ABC_tran"/>
    <property type="match status" value="1"/>
</dbReference>
<accession>A0ABV0GJ44</accession>
<dbReference type="PANTHER" id="PTHR24220:SF689">
    <property type="entry name" value="LIPOPROTEIN-RELEASING SYSTEM ATP-BINDING PROTEIN LOLD"/>
    <property type="match status" value="1"/>
</dbReference>
<dbReference type="PROSITE" id="PS00211">
    <property type="entry name" value="ABC_TRANSPORTER_1"/>
    <property type="match status" value="1"/>
</dbReference>
<keyword evidence="3" id="KW-0472">Membrane</keyword>
<evidence type="ECO:0000256" key="4">
    <source>
        <dbReference type="ARBA" id="ARBA00022741"/>
    </source>
</evidence>
<proteinExistence type="inferred from homology"/>
<dbReference type="InterPro" id="IPR027417">
    <property type="entry name" value="P-loop_NTPase"/>
</dbReference>
<dbReference type="Proteomes" id="UP001462640">
    <property type="component" value="Unassembled WGS sequence"/>
</dbReference>
<dbReference type="InterPro" id="IPR017911">
    <property type="entry name" value="MacB-like_ATP-bd"/>
</dbReference>
<evidence type="ECO:0000259" key="6">
    <source>
        <dbReference type="PROSITE" id="PS50893"/>
    </source>
</evidence>
<keyword evidence="8" id="KW-1185">Reference proteome</keyword>
<keyword evidence="3" id="KW-1003">Cell membrane</keyword>
<evidence type="ECO:0000256" key="1">
    <source>
        <dbReference type="ARBA" id="ARBA00005417"/>
    </source>
</evidence>
<dbReference type="InterPro" id="IPR015854">
    <property type="entry name" value="ABC_transpr_LolD-like"/>
</dbReference>
<evidence type="ECO:0000256" key="5">
    <source>
        <dbReference type="ARBA" id="ARBA00022840"/>
    </source>
</evidence>
<organism evidence="7 8">
    <name type="scientific">Roseateles flavus</name>
    <dbReference type="NCBI Taxonomy" id="3149041"/>
    <lineage>
        <taxon>Bacteria</taxon>
        <taxon>Pseudomonadati</taxon>
        <taxon>Pseudomonadota</taxon>
        <taxon>Betaproteobacteria</taxon>
        <taxon>Burkholderiales</taxon>
        <taxon>Sphaerotilaceae</taxon>
        <taxon>Roseateles</taxon>
    </lineage>
</organism>
<dbReference type="InterPro" id="IPR017871">
    <property type="entry name" value="ABC_transporter-like_CS"/>
</dbReference>
<keyword evidence="2" id="KW-0813">Transport</keyword>
<dbReference type="Gene3D" id="3.40.50.300">
    <property type="entry name" value="P-loop containing nucleotide triphosphate hydrolases"/>
    <property type="match status" value="1"/>
</dbReference>
<keyword evidence="5 7" id="KW-0067">ATP-binding</keyword>
<dbReference type="EMBL" id="JBDPZC010000011">
    <property type="protein sequence ID" value="MEO3715102.1"/>
    <property type="molecule type" value="Genomic_DNA"/>
</dbReference>
<dbReference type="RefSeq" id="WP_347612363.1">
    <property type="nucleotide sequence ID" value="NZ_JBDPZC010000011.1"/>
</dbReference>
<gene>
    <name evidence="7" type="ORF">ABDJ40_20235</name>
</gene>
<keyword evidence="4" id="KW-0547">Nucleotide-binding</keyword>
<dbReference type="SMART" id="SM00382">
    <property type="entry name" value="AAA"/>
    <property type="match status" value="1"/>
</dbReference>
<dbReference type="PANTHER" id="PTHR24220">
    <property type="entry name" value="IMPORT ATP-BINDING PROTEIN"/>
    <property type="match status" value="1"/>
</dbReference>
<dbReference type="InterPro" id="IPR003439">
    <property type="entry name" value="ABC_transporter-like_ATP-bd"/>
</dbReference>
<dbReference type="CDD" id="cd03255">
    <property type="entry name" value="ABC_MJ0796_LolCDE_FtsE"/>
    <property type="match status" value="1"/>
</dbReference>